<dbReference type="SMR" id="A0A3L8GQQ3"/>
<evidence type="ECO:0000313" key="2">
    <source>
        <dbReference type="EMBL" id="AHY15016.1"/>
    </source>
</evidence>
<dbReference type="InterPro" id="IPR051531">
    <property type="entry name" value="N-acetyltransferase"/>
</dbReference>
<organism evidence="3 5">
    <name type="scientific">Streptococcus iniae</name>
    <name type="common">Streptococcus shiloi</name>
    <dbReference type="NCBI Taxonomy" id="1346"/>
    <lineage>
        <taxon>Bacteria</taxon>
        <taxon>Bacillati</taxon>
        <taxon>Bacillota</taxon>
        <taxon>Bacilli</taxon>
        <taxon>Lactobacillales</taxon>
        <taxon>Streptococcaceae</taxon>
        <taxon>Streptococcus</taxon>
    </lineage>
</organism>
<dbReference type="KEGG" id="siz:SI82_00715"/>
<keyword evidence="4" id="KW-1185">Reference proteome</keyword>
<keyword evidence="3" id="KW-0808">Transferase</keyword>
<evidence type="ECO:0000259" key="1">
    <source>
        <dbReference type="PROSITE" id="PS51186"/>
    </source>
</evidence>
<name>A0A3L8GQQ3_STRIN</name>
<dbReference type="Proteomes" id="UP000025245">
    <property type="component" value="Chromosome"/>
</dbReference>
<dbReference type="EMBL" id="CP007586">
    <property type="protein sequence ID" value="AHY15016.1"/>
    <property type="molecule type" value="Genomic_DNA"/>
</dbReference>
<reference evidence="3 5" key="2">
    <citation type="submission" date="2018-06" db="EMBL/GenBank/DDBJ databases">
        <title>Mutators as drivers of adaptation in pathogenic bacteria and a risk factor for host jumps and vaccine escape.</title>
        <authorList>
            <person name="Barnes A.C."/>
            <person name="Silayeva O."/>
        </authorList>
    </citation>
    <scope>NUCLEOTIDE SEQUENCE [LARGE SCALE GENOMIC DNA]</scope>
    <source>
        <strain evidence="3 5">QMA0445</strain>
    </source>
</reference>
<evidence type="ECO:0000313" key="3">
    <source>
        <dbReference type="EMBL" id="RLU59405.1"/>
    </source>
</evidence>
<dbReference type="InterPro" id="IPR016181">
    <property type="entry name" value="Acyl_CoA_acyltransferase"/>
</dbReference>
<evidence type="ECO:0000313" key="4">
    <source>
        <dbReference type="Proteomes" id="UP000025245"/>
    </source>
</evidence>
<dbReference type="KEGG" id="sio:DW64_00625"/>
<reference evidence="2 4" key="1">
    <citation type="journal article" date="2014" name="Genome Announc.">
        <title>Complete Genome Sequence of a Virulent Strain, Streptococcus iniae ISET0901, Isolated from Diseased Tilapia.</title>
        <authorList>
            <person name="Pridgeon J.W."/>
            <person name="Zhang D."/>
            <person name="Zhang L."/>
        </authorList>
    </citation>
    <scope>NUCLEOTIDE SEQUENCE [LARGE SCALE GENOMIC DNA]</scope>
    <source>
        <strain evidence="2 4">ISET0901</strain>
    </source>
</reference>
<dbReference type="PANTHER" id="PTHR43792:SF1">
    <property type="entry name" value="N-ACETYLTRANSFERASE DOMAIN-CONTAINING PROTEIN"/>
    <property type="match status" value="1"/>
</dbReference>
<dbReference type="Pfam" id="PF13302">
    <property type="entry name" value="Acetyltransf_3"/>
    <property type="match status" value="1"/>
</dbReference>
<dbReference type="OrthoDB" id="9798081at2"/>
<dbReference type="AlphaFoldDB" id="A0A3L8GQQ3"/>
<feature type="domain" description="N-acetyltransferase" evidence="1">
    <location>
        <begin position="21"/>
        <end position="176"/>
    </location>
</feature>
<dbReference type="GO" id="GO:0016747">
    <property type="term" value="F:acyltransferase activity, transferring groups other than amino-acyl groups"/>
    <property type="evidence" value="ECO:0007669"/>
    <property type="project" value="InterPro"/>
</dbReference>
<dbReference type="KEGG" id="siq:DQ08_00625"/>
<dbReference type="GeneID" id="35766020"/>
<protein>
    <submittedName>
        <fullName evidence="2">GNAT family acetyltransferase</fullName>
    </submittedName>
    <submittedName>
        <fullName evidence="3">N-acetyltransferase</fullName>
    </submittedName>
</protein>
<dbReference type="STRING" id="1346.BMF34_00805"/>
<dbReference type="InterPro" id="IPR000182">
    <property type="entry name" value="GNAT_dom"/>
</dbReference>
<evidence type="ECO:0000313" key="5">
    <source>
        <dbReference type="Proteomes" id="UP000269148"/>
    </source>
</evidence>
<dbReference type="PROSITE" id="PS51186">
    <property type="entry name" value="GNAT"/>
    <property type="match status" value="1"/>
</dbReference>
<dbReference type="EMBL" id="QLQD01000008">
    <property type="protein sequence ID" value="RLU59405.1"/>
    <property type="molecule type" value="Genomic_DNA"/>
</dbReference>
<dbReference type="PANTHER" id="PTHR43792">
    <property type="entry name" value="GNAT FAMILY, PUTATIVE (AFU_ORTHOLOGUE AFUA_3G00765)-RELATED-RELATED"/>
    <property type="match status" value="1"/>
</dbReference>
<dbReference type="SUPFAM" id="SSF55729">
    <property type="entry name" value="Acyl-CoA N-acyltransferases (Nat)"/>
    <property type="match status" value="1"/>
</dbReference>
<dbReference type="RefSeq" id="WP_003098733.1">
    <property type="nucleotide sequence ID" value="NZ_CP010783.1"/>
</dbReference>
<dbReference type="Proteomes" id="UP000269148">
    <property type="component" value="Unassembled WGS sequence"/>
</dbReference>
<proteinExistence type="predicted"/>
<sequence>MFDIKTDRLHLIPNNRKFLHSTHAYASDFEVTQFMLHLPNNSLEETEEFLRVCEENWKNYQADEFQLEFAILYEGKHVGGLGLSKDRGNPCVELGWILAKDYWHKGIAYEAAQAAIAYFAKQFQVTSFIAHCDADNKASFGLMERLGMKRKSKKTGRFNKSSQIETSELLYELDLS</sequence>
<gene>
    <name evidence="3" type="ORF">DIY07_00555</name>
    <name evidence="2" type="ORF">DQ08_00625</name>
</gene>
<accession>A0A3L8GQQ3</accession>
<dbReference type="Gene3D" id="3.40.630.30">
    <property type="match status" value="1"/>
</dbReference>